<dbReference type="AlphaFoldDB" id="A0A5B7IAG6"/>
<proteinExistence type="predicted"/>
<keyword evidence="2" id="KW-1185">Reference proteome</keyword>
<accession>A0A5B7IAG6</accession>
<protein>
    <submittedName>
        <fullName evidence="1">Uncharacterized protein</fullName>
    </submittedName>
</protein>
<sequence length="100" mass="10889">MLPPATIYLQEKRKKELLPHFSQASLSPKLFSTPPRGQQTSSLRRRLVVTAVASGDWMSSGKPANLTASGVTPGPCLACLASTWACIVLWQVPRCILRNV</sequence>
<evidence type="ECO:0000313" key="2">
    <source>
        <dbReference type="Proteomes" id="UP000324222"/>
    </source>
</evidence>
<comment type="caution">
    <text evidence="1">The sequence shown here is derived from an EMBL/GenBank/DDBJ whole genome shotgun (WGS) entry which is preliminary data.</text>
</comment>
<gene>
    <name evidence="1" type="ORF">E2C01_073402</name>
</gene>
<dbReference type="Proteomes" id="UP000324222">
    <property type="component" value="Unassembled WGS sequence"/>
</dbReference>
<organism evidence="1 2">
    <name type="scientific">Portunus trituberculatus</name>
    <name type="common">Swimming crab</name>
    <name type="synonym">Neptunus trituberculatus</name>
    <dbReference type="NCBI Taxonomy" id="210409"/>
    <lineage>
        <taxon>Eukaryota</taxon>
        <taxon>Metazoa</taxon>
        <taxon>Ecdysozoa</taxon>
        <taxon>Arthropoda</taxon>
        <taxon>Crustacea</taxon>
        <taxon>Multicrustacea</taxon>
        <taxon>Malacostraca</taxon>
        <taxon>Eumalacostraca</taxon>
        <taxon>Eucarida</taxon>
        <taxon>Decapoda</taxon>
        <taxon>Pleocyemata</taxon>
        <taxon>Brachyura</taxon>
        <taxon>Eubrachyura</taxon>
        <taxon>Portunoidea</taxon>
        <taxon>Portunidae</taxon>
        <taxon>Portuninae</taxon>
        <taxon>Portunus</taxon>
    </lineage>
</organism>
<dbReference type="EMBL" id="VSRR010049650">
    <property type="protein sequence ID" value="MPC78896.1"/>
    <property type="molecule type" value="Genomic_DNA"/>
</dbReference>
<evidence type="ECO:0000313" key="1">
    <source>
        <dbReference type="EMBL" id="MPC78896.1"/>
    </source>
</evidence>
<name>A0A5B7IAG6_PORTR</name>
<reference evidence="1 2" key="1">
    <citation type="submission" date="2019-05" db="EMBL/GenBank/DDBJ databases">
        <title>Another draft genome of Portunus trituberculatus and its Hox gene families provides insights of decapod evolution.</title>
        <authorList>
            <person name="Jeong J.-H."/>
            <person name="Song I."/>
            <person name="Kim S."/>
            <person name="Choi T."/>
            <person name="Kim D."/>
            <person name="Ryu S."/>
            <person name="Kim W."/>
        </authorList>
    </citation>
    <scope>NUCLEOTIDE SEQUENCE [LARGE SCALE GENOMIC DNA]</scope>
    <source>
        <tissue evidence="1">Muscle</tissue>
    </source>
</reference>